<name>A0A1G9USV4_9PSEU</name>
<reference evidence="3" key="1">
    <citation type="submission" date="2016-10" db="EMBL/GenBank/DDBJ databases">
        <authorList>
            <person name="Varghese N."/>
            <person name="Submissions S."/>
        </authorList>
    </citation>
    <scope>NUCLEOTIDE SEQUENCE [LARGE SCALE GENOMIC DNA]</scope>
    <source>
        <strain evidence="3">DSM 44796</strain>
    </source>
</reference>
<evidence type="ECO:0000313" key="3">
    <source>
        <dbReference type="Proteomes" id="UP000199682"/>
    </source>
</evidence>
<accession>A0A1G9USV4</accession>
<dbReference type="EMBL" id="FNET01000024">
    <property type="protein sequence ID" value="SDM62993.1"/>
    <property type="molecule type" value="Genomic_DNA"/>
</dbReference>
<dbReference type="Proteomes" id="UP000199682">
    <property type="component" value="Unassembled WGS sequence"/>
</dbReference>
<protein>
    <recommendedName>
        <fullName evidence="1">DUF3631 domain-containing protein</fullName>
    </recommendedName>
</protein>
<feature type="domain" description="DUF3631" evidence="1">
    <location>
        <begin position="175"/>
        <end position="359"/>
    </location>
</feature>
<dbReference type="Pfam" id="PF12307">
    <property type="entry name" value="DUF3631"/>
    <property type="match status" value="1"/>
</dbReference>
<dbReference type="InterPro" id="IPR022081">
    <property type="entry name" value="DUF3631"/>
</dbReference>
<dbReference type="RefSeq" id="WP_090013246.1">
    <property type="nucleotide sequence ID" value="NZ_FNET01000024.1"/>
</dbReference>
<evidence type="ECO:0000313" key="2">
    <source>
        <dbReference type="EMBL" id="SDM62993.1"/>
    </source>
</evidence>
<gene>
    <name evidence="2" type="ORF">SAMN04488074_12478</name>
</gene>
<evidence type="ECO:0000259" key="1">
    <source>
        <dbReference type="Pfam" id="PF12307"/>
    </source>
</evidence>
<dbReference type="AlphaFoldDB" id="A0A1G9USV4"/>
<proteinExistence type="predicted"/>
<sequence>MTTTTLNGAQILDDVQAFLSRFNAFPDEHCAPMLALWYAHTWGAEHFYITPRVVLSSAEPGSGKTRVLEVARHLVRTPEMTFSATPAALFRMVGAGPLTILFDEVDAIFDNKGGGNEDLRALVNAGYKRSATVARCKGDAGNMVIERFPVYAPAALAGIAGNMPDTITTRAITIHMRRRRPDERVEAFRERKVEEQSAPIREALATWMEVVGERVGAAYPDMPEGVTDRAAEIWEPLLAIADMAGGHWPETARAACLHFVTAAQTNPTSDRIRLLSDLRTVFADRGVSRMSTVEILAVLHSMEEAPWGDFYGRPINARQLATELSAYGVKVTAFKNGAKTFKGYVIDGAHGLGDAWARYLPETKADENSEGEQP</sequence>
<organism evidence="2 3">
    <name type="scientific">Lentzea albidocapillata subsp. violacea</name>
    <dbReference type="NCBI Taxonomy" id="128104"/>
    <lineage>
        <taxon>Bacteria</taxon>
        <taxon>Bacillati</taxon>
        <taxon>Actinomycetota</taxon>
        <taxon>Actinomycetes</taxon>
        <taxon>Pseudonocardiales</taxon>
        <taxon>Pseudonocardiaceae</taxon>
        <taxon>Lentzea</taxon>
    </lineage>
</organism>